<dbReference type="EMBL" id="FNIX01000010">
    <property type="protein sequence ID" value="SDP56759.1"/>
    <property type="molecule type" value="Genomic_DNA"/>
</dbReference>
<dbReference type="Proteomes" id="UP000199691">
    <property type="component" value="Unassembled WGS sequence"/>
</dbReference>
<dbReference type="STRING" id="641025.SAMN05421507_110189"/>
<accession>A0A1H0TS24</accession>
<dbReference type="AlphaFoldDB" id="A0A1H0TS24"/>
<organism evidence="2 3">
    <name type="scientific">Lentzea jiangxiensis</name>
    <dbReference type="NCBI Taxonomy" id="641025"/>
    <lineage>
        <taxon>Bacteria</taxon>
        <taxon>Bacillati</taxon>
        <taxon>Actinomycetota</taxon>
        <taxon>Actinomycetes</taxon>
        <taxon>Pseudonocardiales</taxon>
        <taxon>Pseudonocardiaceae</taxon>
        <taxon>Lentzea</taxon>
    </lineage>
</organism>
<proteinExistence type="predicted"/>
<keyword evidence="3" id="KW-1185">Reference proteome</keyword>
<evidence type="ECO:0000313" key="2">
    <source>
        <dbReference type="EMBL" id="SDP56759.1"/>
    </source>
</evidence>
<keyword evidence="1" id="KW-0732">Signal</keyword>
<name>A0A1H0TS24_9PSEU</name>
<reference evidence="3" key="1">
    <citation type="submission" date="2016-10" db="EMBL/GenBank/DDBJ databases">
        <authorList>
            <person name="Varghese N."/>
            <person name="Submissions S."/>
        </authorList>
    </citation>
    <scope>NUCLEOTIDE SEQUENCE [LARGE SCALE GENOMIC DNA]</scope>
    <source>
        <strain evidence="3">CGMCC 4.6609</strain>
    </source>
</reference>
<feature type="chain" id="PRO_5038792676" evidence="1">
    <location>
        <begin position="25"/>
        <end position="44"/>
    </location>
</feature>
<evidence type="ECO:0000256" key="1">
    <source>
        <dbReference type="SAM" id="SignalP"/>
    </source>
</evidence>
<dbReference type="RefSeq" id="WP_281199647.1">
    <property type="nucleotide sequence ID" value="NZ_FNIX01000010.1"/>
</dbReference>
<gene>
    <name evidence="2" type="ORF">SAMN05421507_110189</name>
</gene>
<protein>
    <submittedName>
        <fullName evidence="2">Uncharacterized protein</fullName>
    </submittedName>
</protein>
<sequence length="44" mass="4578">MKLHTIARAIAALLLSFGALTALAGVASADDPDQAFHPPYCIEP</sequence>
<feature type="signal peptide" evidence="1">
    <location>
        <begin position="1"/>
        <end position="24"/>
    </location>
</feature>
<evidence type="ECO:0000313" key="3">
    <source>
        <dbReference type="Proteomes" id="UP000199691"/>
    </source>
</evidence>